<keyword evidence="2" id="KW-1185">Reference proteome</keyword>
<dbReference type="Gene3D" id="2.60.120.260">
    <property type="entry name" value="Galactose-binding domain-like"/>
    <property type="match status" value="1"/>
</dbReference>
<dbReference type="GO" id="GO:0050804">
    <property type="term" value="P:modulation of chemical synaptic transmission"/>
    <property type="evidence" value="ECO:0007669"/>
    <property type="project" value="TreeGrafter"/>
</dbReference>
<reference evidence="2" key="1">
    <citation type="submission" date="2014-03" db="EMBL/GenBank/DDBJ databases">
        <authorList>
            <person name="Aksoy S."/>
            <person name="Warren W."/>
            <person name="Wilson R.K."/>
        </authorList>
    </citation>
    <scope>NUCLEOTIDE SEQUENCE [LARGE SCALE GENOMIC DNA]</scope>
    <source>
        <strain evidence="2">IAEA</strain>
    </source>
</reference>
<evidence type="ECO:0000313" key="1">
    <source>
        <dbReference type="EnsemblMetazoa" id="GPAI044136-PA"/>
    </source>
</evidence>
<evidence type="ECO:0008006" key="3">
    <source>
        <dbReference type="Google" id="ProtNLM"/>
    </source>
</evidence>
<dbReference type="Proteomes" id="UP000092445">
    <property type="component" value="Unassembled WGS sequence"/>
</dbReference>
<protein>
    <recommendedName>
        <fullName evidence="3">F5/8 type C domain-containing protein</fullName>
    </recommendedName>
</protein>
<reference evidence="1" key="2">
    <citation type="submission" date="2020-05" db="UniProtKB">
        <authorList>
            <consortium name="EnsemblMetazoa"/>
        </authorList>
    </citation>
    <scope>IDENTIFICATION</scope>
    <source>
        <strain evidence="1">IAEA</strain>
    </source>
</reference>
<sequence length="221" mass="25792">MEKINIKRVLEWSKHNRNTDIQAVVSYVRLPLMDLSHLLQVVRPSGIIDPNELLDAIEAQNASKYLKYRAALWSEENVSIEKFHSHTTHGEYPAQLLSGDVISHDMKKGYTRHSISETNGNGIMVELGTICLINHIKIFLWDRDNRAYSYFVEISPNRIQWDRVIDYSHYHCCSWQYLYSEVRAVRYIKLVGTHNTKRFMHFIGPQFRTVVVVCTSVQPNN</sequence>
<dbReference type="STRING" id="7398.A0A1B0AFL5"/>
<dbReference type="PANTHER" id="PTHR46306">
    <property type="entry name" value="BTB/POZ DOMAIN-CONTAINING PROTEIN 9"/>
    <property type="match status" value="1"/>
</dbReference>
<dbReference type="PANTHER" id="PTHR46306:SF1">
    <property type="entry name" value="BTB_POZ DOMAIN-CONTAINING PROTEIN 9"/>
    <property type="match status" value="1"/>
</dbReference>
<dbReference type="GO" id="GO:0048512">
    <property type="term" value="P:circadian behavior"/>
    <property type="evidence" value="ECO:0007669"/>
    <property type="project" value="TreeGrafter"/>
</dbReference>
<evidence type="ECO:0000313" key="2">
    <source>
        <dbReference type="Proteomes" id="UP000092445"/>
    </source>
</evidence>
<dbReference type="GO" id="GO:0008344">
    <property type="term" value="P:adult locomotory behavior"/>
    <property type="evidence" value="ECO:0007669"/>
    <property type="project" value="TreeGrafter"/>
</dbReference>
<proteinExistence type="predicted"/>
<accession>A0A1B0AFL5</accession>
<name>A0A1B0AFL5_GLOPL</name>
<dbReference type="AlphaFoldDB" id="A0A1B0AFL5"/>
<dbReference type="EnsemblMetazoa" id="GPAI044136-RA">
    <property type="protein sequence ID" value="GPAI044136-PA"/>
    <property type="gene ID" value="GPAI044136"/>
</dbReference>
<dbReference type="InterPro" id="IPR008979">
    <property type="entry name" value="Galactose-bd-like_sf"/>
</dbReference>
<dbReference type="VEuPathDB" id="VectorBase:GPAI044136"/>
<organism evidence="1 2">
    <name type="scientific">Glossina pallidipes</name>
    <name type="common">Tsetse fly</name>
    <dbReference type="NCBI Taxonomy" id="7398"/>
    <lineage>
        <taxon>Eukaryota</taxon>
        <taxon>Metazoa</taxon>
        <taxon>Ecdysozoa</taxon>
        <taxon>Arthropoda</taxon>
        <taxon>Hexapoda</taxon>
        <taxon>Insecta</taxon>
        <taxon>Pterygota</taxon>
        <taxon>Neoptera</taxon>
        <taxon>Endopterygota</taxon>
        <taxon>Diptera</taxon>
        <taxon>Brachycera</taxon>
        <taxon>Muscomorpha</taxon>
        <taxon>Hippoboscoidea</taxon>
        <taxon>Glossinidae</taxon>
        <taxon>Glossina</taxon>
    </lineage>
</organism>
<dbReference type="GO" id="GO:0005737">
    <property type="term" value="C:cytoplasm"/>
    <property type="evidence" value="ECO:0007669"/>
    <property type="project" value="TreeGrafter"/>
</dbReference>
<dbReference type="SUPFAM" id="SSF49785">
    <property type="entry name" value="Galactose-binding domain-like"/>
    <property type="match status" value="1"/>
</dbReference>
<dbReference type="InterPro" id="IPR052407">
    <property type="entry name" value="BTB_POZ_domain_cont_9"/>
</dbReference>